<evidence type="ECO:0000313" key="1">
    <source>
        <dbReference type="EMBL" id="GAY58130.1"/>
    </source>
</evidence>
<protein>
    <submittedName>
        <fullName evidence="1">Uncharacterized protein</fullName>
    </submittedName>
</protein>
<proteinExistence type="predicted"/>
<keyword evidence="2" id="KW-1185">Reference proteome</keyword>
<evidence type="ECO:0000313" key="2">
    <source>
        <dbReference type="Proteomes" id="UP000236630"/>
    </source>
</evidence>
<accession>A0A2H5Q0G4</accession>
<sequence>MMLVSSAAERCRITLKMEVIRLGNTETVPTVFGNLIRTVRYIVVVSNILGVVTDLQAYSQITMAQMEGSLEAKLFQHSMGVYLL</sequence>
<gene>
    <name evidence="1" type="ORF">CUMW_184710</name>
</gene>
<dbReference type="AlphaFoldDB" id="A0A2H5Q0G4"/>
<dbReference type="Proteomes" id="UP000236630">
    <property type="component" value="Unassembled WGS sequence"/>
</dbReference>
<comment type="caution">
    <text evidence="1">The sequence shown here is derived from an EMBL/GenBank/DDBJ whole genome shotgun (WGS) entry which is preliminary data.</text>
</comment>
<dbReference type="EMBL" id="BDQV01000178">
    <property type="protein sequence ID" value="GAY58130.1"/>
    <property type="molecule type" value="Genomic_DNA"/>
</dbReference>
<name>A0A2H5Q0G4_CITUN</name>
<organism evidence="1 2">
    <name type="scientific">Citrus unshiu</name>
    <name type="common">Satsuma mandarin</name>
    <name type="synonym">Citrus nobilis var. unshiu</name>
    <dbReference type="NCBI Taxonomy" id="55188"/>
    <lineage>
        <taxon>Eukaryota</taxon>
        <taxon>Viridiplantae</taxon>
        <taxon>Streptophyta</taxon>
        <taxon>Embryophyta</taxon>
        <taxon>Tracheophyta</taxon>
        <taxon>Spermatophyta</taxon>
        <taxon>Magnoliopsida</taxon>
        <taxon>eudicotyledons</taxon>
        <taxon>Gunneridae</taxon>
        <taxon>Pentapetalae</taxon>
        <taxon>rosids</taxon>
        <taxon>malvids</taxon>
        <taxon>Sapindales</taxon>
        <taxon>Rutaceae</taxon>
        <taxon>Aurantioideae</taxon>
        <taxon>Citrus</taxon>
    </lineage>
</organism>
<reference evidence="1 2" key="1">
    <citation type="journal article" date="2017" name="Front. Genet.">
        <title>Draft sequencing of the heterozygous diploid genome of Satsuma (Citrus unshiu Marc.) using a hybrid assembly approach.</title>
        <authorList>
            <person name="Shimizu T."/>
            <person name="Tanizawa Y."/>
            <person name="Mochizuki T."/>
            <person name="Nagasaki H."/>
            <person name="Yoshioka T."/>
            <person name="Toyoda A."/>
            <person name="Fujiyama A."/>
            <person name="Kaminuma E."/>
            <person name="Nakamura Y."/>
        </authorList>
    </citation>
    <scope>NUCLEOTIDE SEQUENCE [LARGE SCALE GENOMIC DNA]</scope>
    <source>
        <strain evidence="2">cv. Miyagawa wase</strain>
    </source>
</reference>